<sequence>MVGLRSSSSEMDLDRPNIEEYLTTDSIQESPKKLHLRDLLDISPTLTEATGAIVDVFVANHTSMIDFIILEQMTAFAVIMQKHPGWVGFIQKTILEGVGCIWFNRTESKDREVVARKLREHIHGADNNPLLIFPEGTCVNNHYTVMFKKGAFELGCAVCPVAIKYNKIFVDAFWNSKKQSFTMHLFHLMTSWAVVCDVWYLEPQYIRPGETPIEFAERVRDMISVRAGLKKVPWDGYLKYFRPSPKLTERKMPATEYQGSSVPFSSIGRTILSIRRDQFHSMDGHDGSSSQDQELEAFQRNVADLFLDLTSAGLGGGGGGGGGGGDILSLSWVRKLLDTFLICQEEFRVILFNSKGILSRPPLDRLISDFFERGVKALDVCNAIRDGIDQIRQWKKHLEIVLVALDPSHKTLGEGQLRRARKALTDVTILMLDEKEAGSILNQRNRSFGRNTHGKDGNHHAGGRHPGGHFRSLSWSVSRSWSAARQLQAINNNLSAPRGNEIAATSGLAVPLFTMSSVLLFVMWALVAAIPCQDRGLGTHFSIPRSFPWAASVLSLHERIVEESKKKDRKSSSGLLKEIHQIEKCTRQLAELMDSVQFPLTEEKEAEVRQGVQELAEVCNVLKEGLDPLERQVREVFHRIVRSRTEGLDTISRSHNPE</sequence>
<dbReference type="SMART" id="SM00563">
    <property type="entry name" value="PlsC"/>
    <property type="match status" value="1"/>
</dbReference>
<evidence type="ECO:0000256" key="1">
    <source>
        <dbReference type="ARBA" id="ARBA00004167"/>
    </source>
</evidence>
<evidence type="ECO:0000256" key="4">
    <source>
        <dbReference type="ARBA" id="ARBA00023136"/>
    </source>
</evidence>
<dbReference type="EMBL" id="CM017872">
    <property type="protein sequence ID" value="KAG1327965.1"/>
    <property type="molecule type" value="Genomic_DNA"/>
</dbReference>
<dbReference type="SUPFAM" id="SSF69593">
    <property type="entry name" value="Glycerol-3-phosphate (1)-acyltransferase"/>
    <property type="match status" value="1"/>
</dbReference>
<organism evidence="8 9">
    <name type="scientific">Cocos nucifera</name>
    <name type="common">Coconut palm</name>
    <dbReference type="NCBI Taxonomy" id="13894"/>
    <lineage>
        <taxon>Eukaryota</taxon>
        <taxon>Viridiplantae</taxon>
        <taxon>Streptophyta</taxon>
        <taxon>Embryophyta</taxon>
        <taxon>Tracheophyta</taxon>
        <taxon>Spermatophyta</taxon>
        <taxon>Magnoliopsida</taxon>
        <taxon>Liliopsida</taxon>
        <taxon>Arecaceae</taxon>
        <taxon>Arecoideae</taxon>
        <taxon>Cocoseae</taxon>
        <taxon>Attaleinae</taxon>
        <taxon>Cocos</taxon>
    </lineage>
</organism>
<evidence type="ECO:0000256" key="6">
    <source>
        <dbReference type="SAM" id="MobiDB-lite"/>
    </source>
</evidence>
<dbReference type="AlphaFoldDB" id="A0A8K0HXF5"/>
<feature type="domain" description="R3H" evidence="7">
    <location>
        <begin position="602"/>
        <end position="658"/>
    </location>
</feature>
<proteinExistence type="inferred from homology"/>
<evidence type="ECO:0000313" key="8">
    <source>
        <dbReference type="EMBL" id="KAG1327965.1"/>
    </source>
</evidence>
<dbReference type="CDD" id="cd07991">
    <property type="entry name" value="LPLAT_LPCAT1-like"/>
    <property type="match status" value="1"/>
</dbReference>
<reference evidence="8" key="2">
    <citation type="submission" date="2019-07" db="EMBL/GenBank/DDBJ databases">
        <authorList>
            <person name="Yang Y."/>
            <person name="Bocs S."/>
            <person name="Baudouin L."/>
        </authorList>
    </citation>
    <scope>NUCLEOTIDE SEQUENCE</scope>
    <source>
        <tissue evidence="8">Spear leaf of Hainan Tall coconut</tissue>
    </source>
</reference>
<comment type="subcellular location">
    <subcellularLocation>
        <location evidence="1">Membrane</location>
        <topology evidence="1">Single-pass membrane protein</topology>
    </subcellularLocation>
</comment>
<dbReference type="PROSITE" id="PS51061">
    <property type="entry name" value="R3H"/>
    <property type="match status" value="1"/>
</dbReference>
<evidence type="ECO:0000259" key="7">
    <source>
        <dbReference type="PROSITE" id="PS51061"/>
    </source>
</evidence>
<dbReference type="GO" id="GO:0003676">
    <property type="term" value="F:nucleic acid binding"/>
    <property type="evidence" value="ECO:0007669"/>
    <property type="project" value="UniProtKB-UniRule"/>
</dbReference>
<dbReference type="GO" id="GO:0016020">
    <property type="term" value="C:membrane"/>
    <property type="evidence" value="ECO:0007669"/>
    <property type="project" value="UniProtKB-SubCell"/>
</dbReference>
<keyword evidence="2" id="KW-0812">Transmembrane</keyword>
<comment type="similarity">
    <text evidence="5">Belongs to the ROH1 family.</text>
</comment>
<reference evidence="8" key="1">
    <citation type="journal article" date="2017" name="Gigascience">
        <title>The genome draft of coconut (Cocos nucifera).</title>
        <authorList>
            <person name="Xiao Y."/>
            <person name="Xu P."/>
            <person name="Fan H."/>
            <person name="Baudouin L."/>
            <person name="Xia W."/>
            <person name="Bocs S."/>
            <person name="Xu J."/>
            <person name="Li Q."/>
            <person name="Guo A."/>
            <person name="Zhou L."/>
            <person name="Li J."/>
            <person name="Wu Y."/>
            <person name="Ma Z."/>
            <person name="Armero A."/>
            <person name="Issali A.E."/>
            <person name="Liu N."/>
            <person name="Peng M."/>
            <person name="Yang Y."/>
        </authorList>
    </citation>
    <scope>NUCLEOTIDE SEQUENCE</scope>
    <source>
        <tissue evidence="8">Spear leaf of Hainan Tall coconut</tissue>
    </source>
</reference>
<dbReference type="Pfam" id="PF05633">
    <property type="entry name" value="ROH1-like"/>
    <property type="match status" value="1"/>
</dbReference>
<evidence type="ECO:0000256" key="3">
    <source>
        <dbReference type="ARBA" id="ARBA00022989"/>
    </source>
</evidence>
<protein>
    <submittedName>
        <fullName evidence="8">Putative UPF0496 protein 4</fullName>
    </submittedName>
</protein>
<name>A0A8K0HXF5_COCNU</name>
<dbReference type="InterPro" id="IPR002123">
    <property type="entry name" value="Plipid/glycerol_acylTrfase"/>
</dbReference>
<evidence type="ECO:0000256" key="2">
    <source>
        <dbReference type="ARBA" id="ARBA00022692"/>
    </source>
</evidence>
<dbReference type="InterPro" id="IPR001374">
    <property type="entry name" value="R3H_dom"/>
</dbReference>
<evidence type="ECO:0000256" key="5">
    <source>
        <dbReference type="ARBA" id="ARBA00035114"/>
    </source>
</evidence>
<keyword evidence="3" id="KW-1133">Transmembrane helix</keyword>
<dbReference type="OrthoDB" id="1878996at2759"/>
<dbReference type="Proteomes" id="UP000797356">
    <property type="component" value="Chromosome 1"/>
</dbReference>
<dbReference type="GO" id="GO:0008374">
    <property type="term" value="F:O-acyltransferase activity"/>
    <property type="evidence" value="ECO:0007669"/>
    <property type="project" value="InterPro"/>
</dbReference>
<keyword evidence="4" id="KW-0472">Membrane</keyword>
<dbReference type="Pfam" id="PF01553">
    <property type="entry name" value="Acyltransferase"/>
    <property type="match status" value="1"/>
</dbReference>
<feature type="region of interest" description="Disordered" evidence="6">
    <location>
        <begin position="446"/>
        <end position="467"/>
    </location>
</feature>
<dbReference type="InterPro" id="IPR045252">
    <property type="entry name" value="LPCAT1-like"/>
</dbReference>
<evidence type="ECO:0000313" key="9">
    <source>
        <dbReference type="Proteomes" id="UP000797356"/>
    </source>
</evidence>
<keyword evidence="9" id="KW-1185">Reference proteome</keyword>
<dbReference type="InterPro" id="IPR008511">
    <property type="entry name" value="ROH1-like"/>
</dbReference>
<comment type="caution">
    <text evidence="8">The sequence shown here is derived from an EMBL/GenBank/DDBJ whole genome shotgun (WGS) entry which is preliminary data.</text>
</comment>
<dbReference type="PANTHER" id="PTHR31509">
    <property type="entry name" value="BPS1-LIKE PROTEIN"/>
    <property type="match status" value="1"/>
</dbReference>
<accession>A0A8K0HXF5</accession>
<gene>
    <name evidence="8" type="ORF">COCNU_01G018990</name>
</gene>